<name>A0A921GAL7_9FIRM</name>
<evidence type="ECO:0000313" key="2">
    <source>
        <dbReference type="Proteomes" id="UP000749320"/>
    </source>
</evidence>
<accession>A0A921GAL7</accession>
<comment type="caution">
    <text evidence="1">The sequence shown here is derived from an EMBL/GenBank/DDBJ whole genome shotgun (WGS) entry which is preliminary data.</text>
</comment>
<dbReference type="InterPro" id="IPR036388">
    <property type="entry name" value="WH-like_DNA-bd_sf"/>
</dbReference>
<reference evidence="1" key="1">
    <citation type="journal article" date="2021" name="PeerJ">
        <title>Extensive microbial diversity within the chicken gut microbiome revealed by metagenomics and culture.</title>
        <authorList>
            <person name="Gilroy R."/>
            <person name="Ravi A."/>
            <person name="Getino M."/>
            <person name="Pursley I."/>
            <person name="Horton D.L."/>
            <person name="Alikhan N.F."/>
            <person name="Baker D."/>
            <person name="Gharbi K."/>
            <person name="Hall N."/>
            <person name="Watson M."/>
            <person name="Adriaenssens E.M."/>
            <person name="Foster-Nyarko E."/>
            <person name="Jarju S."/>
            <person name="Secka A."/>
            <person name="Antonio M."/>
            <person name="Oren A."/>
            <person name="Chaudhuri R.R."/>
            <person name="La Ragione R."/>
            <person name="Hildebrand F."/>
            <person name="Pallen M.J."/>
        </authorList>
    </citation>
    <scope>NUCLEOTIDE SEQUENCE</scope>
    <source>
        <strain evidence="1">CHK193-16274</strain>
    </source>
</reference>
<evidence type="ECO:0000313" key="1">
    <source>
        <dbReference type="EMBL" id="HJF40773.1"/>
    </source>
</evidence>
<gene>
    <name evidence="1" type="ORF">K8V91_07600</name>
</gene>
<reference evidence="1" key="2">
    <citation type="submission" date="2021-09" db="EMBL/GenBank/DDBJ databases">
        <authorList>
            <person name="Gilroy R."/>
        </authorList>
    </citation>
    <scope>NUCLEOTIDE SEQUENCE</scope>
    <source>
        <strain evidence="1">CHK193-16274</strain>
    </source>
</reference>
<protein>
    <submittedName>
        <fullName evidence="1">Helix-turn-helix domain-containing protein</fullName>
    </submittedName>
</protein>
<dbReference type="EMBL" id="DYWV01000253">
    <property type="protein sequence ID" value="HJF40773.1"/>
    <property type="molecule type" value="Genomic_DNA"/>
</dbReference>
<dbReference type="Gene3D" id="1.10.10.10">
    <property type="entry name" value="Winged helix-like DNA-binding domain superfamily/Winged helix DNA-binding domain"/>
    <property type="match status" value="1"/>
</dbReference>
<sequence length="109" mass="12723">MTGNFYQMPNNIFSFHLNKFELAVYSYLVCCAGKKKECWPSLTTISRVLGISRGSAVKAIDRLVQLRLIDRVQIMKENKNGMMVMRNNHYFILPFDDAWDYFMNGGVYH</sequence>
<proteinExistence type="predicted"/>
<dbReference type="Pfam" id="PF13730">
    <property type="entry name" value="HTH_36"/>
    <property type="match status" value="1"/>
</dbReference>
<dbReference type="Proteomes" id="UP000749320">
    <property type="component" value="Unassembled WGS sequence"/>
</dbReference>
<dbReference type="InterPro" id="IPR036390">
    <property type="entry name" value="WH_DNA-bd_sf"/>
</dbReference>
<dbReference type="AlphaFoldDB" id="A0A921GAL7"/>
<dbReference type="SUPFAM" id="SSF46785">
    <property type="entry name" value="Winged helix' DNA-binding domain"/>
    <property type="match status" value="1"/>
</dbReference>
<organism evidence="1 2">
    <name type="scientific">Thomasclavelia spiroformis</name>
    <dbReference type="NCBI Taxonomy" id="29348"/>
    <lineage>
        <taxon>Bacteria</taxon>
        <taxon>Bacillati</taxon>
        <taxon>Bacillota</taxon>
        <taxon>Erysipelotrichia</taxon>
        <taxon>Erysipelotrichales</taxon>
        <taxon>Coprobacillaceae</taxon>
        <taxon>Thomasclavelia</taxon>
    </lineage>
</organism>